<keyword evidence="2" id="KW-0812">Transmembrane</keyword>
<proteinExistence type="predicted"/>
<dbReference type="EMBL" id="CP063189">
    <property type="protein sequence ID" value="WCZ32397.1"/>
    <property type="molecule type" value="Genomic_DNA"/>
</dbReference>
<reference evidence="3 4" key="1">
    <citation type="submission" date="2020-10" db="EMBL/GenBank/DDBJ databases">
        <title>Complete genome sequence of Corynebacterium massiliense DSM 45435, type strain of Corynebacterium massiliense.</title>
        <authorList>
            <person name="Busche T."/>
            <person name="Kalinowski J."/>
            <person name="Ruckert C."/>
        </authorList>
    </citation>
    <scope>NUCLEOTIDE SEQUENCE [LARGE SCALE GENOMIC DNA]</scope>
    <source>
        <strain evidence="3 4">DSM 45435</strain>
    </source>
</reference>
<accession>A0ABY7U9E8</accession>
<evidence type="ECO:0000313" key="3">
    <source>
        <dbReference type="EMBL" id="WCZ32397.1"/>
    </source>
</evidence>
<dbReference type="RefSeq" id="WP_022862407.1">
    <property type="nucleotide sequence ID" value="NZ_ATVG01000002.1"/>
</dbReference>
<name>A0ABY7U9E8_9CORY</name>
<keyword evidence="4" id="KW-1185">Reference proteome</keyword>
<evidence type="ECO:0008006" key="5">
    <source>
        <dbReference type="Google" id="ProtNLM"/>
    </source>
</evidence>
<feature type="transmembrane region" description="Helical" evidence="2">
    <location>
        <begin position="9"/>
        <end position="32"/>
    </location>
</feature>
<feature type="region of interest" description="Disordered" evidence="1">
    <location>
        <begin position="163"/>
        <end position="191"/>
    </location>
</feature>
<evidence type="ECO:0000313" key="4">
    <source>
        <dbReference type="Proteomes" id="UP001220064"/>
    </source>
</evidence>
<keyword evidence="2" id="KW-1133">Transmembrane helix</keyword>
<dbReference type="InterPro" id="IPR021903">
    <property type="entry name" value="DUF3515"/>
</dbReference>
<organism evidence="3 4">
    <name type="scientific">Corynebacterium massiliense DSM 45435</name>
    <dbReference type="NCBI Taxonomy" id="1121364"/>
    <lineage>
        <taxon>Bacteria</taxon>
        <taxon>Bacillati</taxon>
        <taxon>Actinomycetota</taxon>
        <taxon>Actinomycetes</taxon>
        <taxon>Mycobacteriales</taxon>
        <taxon>Corynebacteriaceae</taxon>
        <taxon>Corynebacterium</taxon>
    </lineage>
</organism>
<gene>
    <name evidence="3" type="ORF">CMASS_04750</name>
</gene>
<evidence type="ECO:0000256" key="1">
    <source>
        <dbReference type="SAM" id="MobiDB-lite"/>
    </source>
</evidence>
<sequence>MKSQFNRSAIYVALGLSIALVVGVLFGAKWVYDHTELEPVAVAPVPSDKADSAECQAFIDALPETFQGHRRADIADPVPDGVAAWASNSVDSITARCGVDLPAQYTELAQTEKAAGATWLPVKDMTPGSGLTSWYTVDRSPAAVITTFEDDEPAGLDEAVAALPESETKPSPAPLSQLGSAEPTGCDALDDALPRDLADDYTRADPESFDGVDLPEHTAVWTAPRREPIVLRCGVKPPAGYKPGERVQQVNDVPWFEDTTLAKGTTSGTWYALGRATDIAVSLPQDAADGSLVKLSDAIAEATPEEK</sequence>
<protein>
    <recommendedName>
        <fullName evidence="5">DUF3515 domain-containing protein</fullName>
    </recommendedName>
</protein>
<dbReference type="Pfam" id="PF12028">
    <property type="entry name" value="DUF3515"/>
    <property type="match status" value="2"/>
</dbReference>
<keyword evidence="2" id="KW-0472">Membrane</keyword>
<evidence type="ECO:0000256" key="2">
    <source>
        <dbReference type="SAM" id="Phobius"/>
    </source>
</evidence>
<dbReference type="Proteomes" id="UP001220064">
    <property type="component" value="Chromosome"/>
</dbReference>